<dbReference type="InterPro" id="IPR015867">
    <property type="entry name" value="N-reg_PII/ATP_PRibTrfase_C"/>
</dbReference>
<proteinExistence type="predicted"/>
<name>A0A0P6XAK6_9CHLR</name>
<comment type="caution">
    <text evidence="1">The sequence shown here is derived from an EMBL/GenBank/DDBJ whole genome shotgun (WGS) entry which is preliminary data.</text>
</comment>
<dbReference type="OrthoDB" id="164274at2"/>
<dbReference type="InterPro" id="IPR011322">
    <property type="entry name" value="N-reg_PII-like_a/b"/>
</dbReference>
<evidence type="ECO:0000313" key="2">
    <source>
        <dbReference type="Proteomes" id="UP000050417"/>
    </source>
</evidence>
<dbReference type="AlphaFoldDB" id="A0A0P6XAK6"/>
<organism evidence="1 2">
    <name type="scientific">Ornatilinea apprima</name>
    <dbReference type="NCBI Taxonomy" id="1134406"/>
    <lineage>
        <taxon>Bacteria</taxon>
        <taxon>Bacillati</taxon>
        <taxon>Chloroflexota</taxon>
        <taxon>Anaerolineae</taxon>
        <taxon>Anaerolineales</taxon>
        <taxon>Anaerolineaceae</taxon>
        <taxon>Ornatilinea</taxon>
    </lineage>
</organism>
<gene>
    <name evidence="1" type="ORF">ADN00_02160</name>
</gene>
<dbReference type="EMBL" id="LGCL01000009">
    <property type="protein sequence ID" value="KPL79789.1"/>
    <property type="molecule type" value="Genomic_DNA"/>
</dbReference>
<reference evidence="1 2" key="1">
    <citation type="submission" date="2015-07" db="EMBL/GenBank/DDBJ databases">
        <title>Genome sequence of Ornatilinea apprima DSM 23815.</title>
        <authorList>
            <person name="Hemp J."/>
            <person name="Ward L.M."/>
            <person name="Pace L.A."/>
            <person name="Fischer W.W."/>
        </authorList>
    </citation>
    <scope>NUCLEOTIDE SEQUENCE [LARGE SCALE GENOMIC DNA]</scope>
    <source>
        <strain evidence="1 2">P3M-1</strain>
    </source>
</reference>
<evidence type="ECO:0000313" key="1">
    <source>
        <dbReference type="EMBL" id="KPL79789.1"/>
    </source>
</evidence>
<dbReference type="RefSeq" id="WP_075061320.1">
    <property type="nucleotide sequence ID" value="NZ_LGCL01000009.1"/>
</dbReference>
<keyword evidence="2" id="KW-1185">Reference proteome</keyword>
<evidence type="ECO:0008006" key="3">
    <source>
        <dbReference type="Google" id="ProtNLM"/>
    </source>
</evidence>
<protein>
    <recommendedName>
        <fullName evidence="3">Nitrogen regulatory protein P-II</fullName>
    </recommendedName>
</protein>
<sequence length="121" mass="13486">MFAVMFVLDDPNELDSILNAWEKAGITGVTIIESTGFHRWRTQRKHIPLLFDVQPVMVGAESGNYTLVTIVEKQELIDACVEATEKVVGKLTEPNTGVLMAWPLSMVCGIPKDRQKKEGNK</sequence>
<dbReference type="STRING" id="1134406.ADN00_02160"/>
<accession>A0A0P6XAK6</accession>
<dbReference type="Proteomes" id="UP000050417">
    <property type="component" value="Unassembled WGS sequence"/>
</dbReference>
<dbReference type="SUPFAM" id="SSF54913">
    <property type="entry name" value="GlnB-like"/>
    <property type="match status" value="1"/>
</dbReference>
<dbReference type="Gene3D" id="3.30.70.120">
    <property type="match status" value="1"/>
</dbReference>